<dbReference type="Gene3D" id="3.30.559.10">
    <property type="entry name" value="Chloramphenicol acetyltransferase-like domain"/>
    <property type="match status" value="3"/>
</dbReference>
<sequence>MVSGNDQTLVYNVRLSSVGPGYITGTDVIYEPNGTDLAMKLHYLKRVYFFSSEASQGLTIRRIKDSMFPWFCDYYMTCGRLRRDKDTGRPYIKCNDCGVRFIEAQCDKTVGEWLDMRDDSLDNLLVYHLPIGPDLFFSPLLYIQFSCGGMSLGLSWAHILGDAFSVSDFINEWGLFLADLKTYGPSKVTKTVSPSQTDKSVGHSLYGGGKPLSLKRVDSVGDHWVAANNSKMDTFSFHLSASQASHLQSKIWVQNKTDQVPFFESLCAIMWQCIARVKDNDSDHEPKTVTVCKKNPQTPRDGILRNSQIISSVMADFSVVDSDLRKLSMLLLDQAVEENGIIDEMVEQDGGVSDYIVYGSYLTFVNMEGANLYGLEWNGHKPESVRYGIQGVGDEGVVVVLPLDKDSAGDWNKERIVMVTLPEKEVAKISSVGPGRAIGFDVTHEPTGVDLAMKLHYLKGLYFFSSEASQGLSIMRIKESMFYWLNDYYLICGRFRRSENGRPYMKCNDCGVRVIEAECDKTVQEWLEMRDWSLDKQLFYHLPLGPELSFSPSCYLQITRFKCGGASLGLSWAHIIGDAFSASRAMNTWAQFFSRLKTYGPLKIIKPSSQIHEPNTQSLPEPLSLKRVDPVGDLWVTPNNRKMETFSFHLTAQQVSHLQTQAQDKSVQIPFFEAFCARMWQCIAEVKDGLEPKIVTVCKKKSNDPGILVSSNGETVIKSVKADFCIADSDWERVAMLLIEQGVEENSLIEELVGRDNGVSDYIIYGANLTFVDLEEADLYGMEIEGHKPEFAYYNIQGVGDEGAVLVGPWPKDSDKDGNHGRLVCVTLPENEVVNLKIELEKNGILLGKDGEAII</sequence>
<dbReference type="Pfam" id="PF02458">
    <property type="entry name" value="Transferase"/>
    <property type="match status" value="2"/>
</dbReference>
<name>A0A9Q0JLE5_9ROSI</name>
<dbReference type="PANTHER" id="PTHR31642:SF115">
    <property type="entry name" value="PROTEIN ECERIFERUM 26-LIKE"/>
    <property type="match status" value="1"/>
</dbReference>
<reference evidence="2" key="1">
    <citation type="submission" date="2022-02" db="EMBL/GenBank/DDBJ databases">
        <authorList>
            <person name="Henning P.M."/>
            <person name="McCubbin A.G."/>
            <person name="Shore J.S."/>
        </authorList>
    </citation>
    <scope>NUCLEOTIDE SEQUENCE</scope>
    <source>
        <strain evidence="2">F60SS</strain>
        <tissue evidence="2">Leaves</tissue>
    </source>
</reference>
<dbReference type="EMBL" id="JAKUCV010001512">
    <property type="protein sequence ID" value="KAJ4846043.1"/>
    <property type="molecule type" value="Genomic_DNA"/>
</dbReference>
<dbReference type="InterPro" id="IPR050317">
    <property type="entry name" value="Plant_Fungal_Acyltransferase"/>
</dbReference>
<evidence type="ECO:0000313" key="3">
    <source>
        <dbReference type="Proteomes" id="UP001141552"/>
    </source>
</evidence>
<evidence type="ECO:0008006" key="4">
    <source>
        <dbReference type="Google" id="ProtNLM"/>
    </source>
</evidence>
<evidence type="ECO:0000256" key="1">
    <source>
        <dbReference type="ARBA" id="ARBA00009861"/>
    </source>
</evidence>
<gene>
    <name evidence="2" type="ORF">Tsubulata_002560</name>
</gene>
<evidence type="ECO:0000313" key="2">
    <source>
        <dbReference type="EMBL" id="KAJ4846043.1"/>
    </source>
</evidence>
<comment type="similarity">
    <text evidence="1">Belongs to the plant acyltransferase family.</text>
</comment>
<reference evidence="2" key="2">
    <citation type="journal article" date="2023" name="Plants (Basel)">
        <title>Annotation of the Turnera subulata (Passifloraceae) Draft Genome Reveals the S-Locus Evolved after the Divergence of Turneroideae from Passifloroideae in a Stepwise Manner.</title>
        <authorList>
            <person name="Henning P.M."/>
            <person name="Roalson E.H."/>
            <person name="Mir W."/>
            <person name="McCubbin A.G."/>
            <person name="Shore J.S."/>
        </authorList>
    </citation>
    <scope>NUCLEOTIDE SEQUENCE</scope>
    <source>
        <strain evidence="2">F60SS</strain>
    </source>
</reference>
<keyword evidence="3" id="KW-1185">Reference proteome</keyword>
<proteinExistence type="inferred from homology"/>
<dbReference type="OrthoDB" id="1862401at2759"/>
<dbReference type="Proteomes" id="UP001141552">
    <property type="component" value="Unassembled WGS sequence"/>
</dbReference>
<dbReference type="PANTHER" id="PTHR31642">
    <property type="entry name" value="TRICHOTHECENE 3-O-ACETYLTRANSFERASE"/>
    <property type="match status" value="1"/>
</dbReference>
<organism evidence="2 3">
    <name type="scientific">Turnera subulata</name>
    <dbReference type="NCBI Taxonomy" id="218843"/>
    <lineage>
        <taxon>Eukaryota</taxon>
        <taxon>Viridiplantae</taxon>
        <taxon>Streptophyta</taxon>
        <taxon>Embryophyta</taxon>
        <taxon>Tracheophyta</taxon>
        <taxon>Spermatophyta</taxon>
        <taxon>Magnoliopsida</taxon>
        <taxon>eudicotyledons</taxon>
        <taxon>Gunneridae</taxon>
        <taxon>Pentapetalae</taxon>
        <taxon>rosids</taxon>
        <taxon>fabids</taxon>
        <taxon>Malpighiales</taxon>
        <taxon>Passifloraceae</taxon>
        <taxon>Turnera</taxon>
    </lineage>
</organism>
<dbReference type="AlphaFoldDB" id="A0A9Q0JLE5"/>
<accession>A0A9Q0JLE5</accession>
<dbReference type="GO" id="GO:0016747">
    <property type="term" value="F:acyltransferase activity, transferring groups other than amino-acyl groups"/>
    <property type="evidence" value="ECO:0007669"/>
    <property type="project" value="TreeGrafter"/>
</dbReference>
<dbReference type="InterPro" id="IPR023213">
    <property type="entry name" value="CAT-like_dom_sf"/>
</dbReference>
<comment type="caution">
    <text evidence="2">The sequence shown here is derived from an EMBL/GenBank/DDBJ whole genome shotgun (WGS) entry which is preliminary data.</text>
</comment>
<protein>
    <recommendedName>
        <fullName evidence="4">Protein ECERIFERUM 26-like</fullName>
    </recommendedName>
</protein>